<gene>
    <name evidence="3" type="ORF">H1P_3410002</name>
</gene>
<dbReference type="SUPFAM" id="SSF48371">
    <property type="entry name" value="ARM repeat"/>
    <property type="match status" value="1"/>
</dbReference>
<name>A0A563VVN9_9CYAN</name>
<dbReference type="Proteomes" id="UP000320055">
    <property type="component" value="Unassembled WGS sequence"/>
</dbReference>
<keyword evidence="4" id="KW-1185">Reference proteome</keyword>
<dbReference type="InterPro" id="IPR011989">
    <property type="entry name" value="ARM-like"/>
</dbReference>
<sequence>MTDYSNADLETRKKLATADDTADYVLEVLSNDSEPDVRSLVASNPNTSPTTLQKLGQEFPDVITDNPIFGLLLIENPHSYFIRLSLARSSTTSGEVLTKLAATKKYRDREICWAVANNINTPISVLEKLATWFPERDEFSVAEDGDLVHTGVAINPNTPPHILEQLSHHHRTLVRKKVAQHPNTSVSVLEKLMNDNHKKVVLEVAKNPNISLSKALLLKIQLLLEYLAGEYDQYDQNLIFLTREDRGLLDEITNHPHVPESAIQIIQAIDNKPGVPIAILEKLAQDSRYYVRKKLAKNTHLPVYLMESLAEDKQPEVRREIAQNIATPVTILAKLANDFHSSIRESVAKNTATPRNILLKLSQDRSIRVKQAILSRKDLSAELVAEIFNRILSLTNEIS</sequence>
<dbReference type="AlphaFoldDB" id="A0A563VVN9"/>
<evidence type="ECO:0000313" key="3">
    <source>
        <dbReference type="EMBL" id="VEP15519.1"/>
    </source>
</evidence>
<dbReference type="GO" id="GO:0030089">
    <property type="term" value="C:phycobilisome"/>
    <property type="evidence" value="ECO:0007669"/>
    <property type="project" value="UniProtKB-KW"/>
</dbReference>
<dbReference type="Gene3D" id="1.25.10.10">
    <property type="entry name" value="Leucine-rich Repeat Variant"/>
    <property type="match status" value="2"/>
</dbReference>
<reference evidence="3 4" key="1">
    <citation type="submission" date="2019-01" db="EMBL/GenBank/DDBJ databases">
        <authorList>
            <person name="Brito A."/>
        </authorList>
    </citation>
    <scope>NUCLEOTIDE SEQUENCE [LARGE SCALE GENOMIC DNA]</scope>
    <source>
        <strain evidence="3">1</strain>
    </source>
</reference>
<keyword evidence="2" id="KW-0605">Phycobilisome</keyword>
<accession>A0A563VVN9</accession>
<evidence type="ECO:0000256" key="2">
    <source>
        <dbReference type="ARBA" id="ARBA00022738"/>
    </source>
</evidence>
<evidence type="ECO:0008006" key="5">
    <source>
        <dbReference type="Google" id="ProtNLM"/>
    </source>
</evidence>
<organism evidence="3 4">
    <name type="scientific">Hyella patelloides LEGE 07179</name>
    <dbReference type="NCBI Taxonomy" id="945734"/>
    <lineage>
        <taxon>Bacteria</taxon>
        <taxon>Bacillati</taxon>
        <taxon>Cyanobacteriota</taxon>
        <taxon>Cyanophyceae</taxon>
        <taxon>Pleurocapsales</taxon>
        <taxon>Hyellaceae</taxon>
        <taxon>Hyella</taxon>
    </lineage>
</organism>
<proteinExistence type="predicted"/>
<protein>
    <recommendedName>
        <fullName evidence="5">Leucine rich repeat variant</fullName>
    </recommendedName>
</protein>
<keyword evidence="1" id="KW-0042">Antenna complex</keyword>
<dbReference type="EMBL" id="CAACVJ010000270">
    <property type="protein sequence ID" value="VEP15519.1"/>
    <property type="molecule type" value="Genomic_DNA"/>
</dbReference>
<evidence type="ECO:0000313" key="4">
    <source>
        <dbReference type="Proteomes" id="UP000320055"/>
    </source>
</evidence>
<evidence type="ECO:0000256" key="1">
    <source>
        <dbReference type="ARBA" id="ARBA00022549"/>
    </source>
</evidence>
<dbReference type="InterPro" id="IPR016024">
    <property type="entry name" value="ARM-type_fold"/>
</dbReference>